<protein>
    <submittedName>
        <fullName evidence="2">Uncharacterized protein</fullName>
    </submittedName>
</protein>
<dbReference type="EMBL" id="JAIVGD010000026">
    <property type="protein sequence ID" value="KAH0740736.1"/>
    <property type="molecule type" value="Genomic_DNA"/>
</dbReference>
<evidence type="ECO:0000313" key="3">
    <source>
        <dbReference type="Proteomes" id="UP000826656"/>
    </source>
</evidence>
<keyword evidence="3" id="KW-1185">Reference proteome</keyword>
<proteinExistence type="predicted"/>
<reference evidence="2 3" key="1">
    <citation type="journal article" date="2021" name="bioRxiv">
        <title>Chromosome-scale and haplotype-resolved genome assembly of a tetraploid potato cultivar.</title>
        <authorList>
            <person name="Sun H."/>
            <person name="Jiao W.-B."/>
            <person name="Krause K."/>
            <person name="Campoy J.A."/>
            <person name="Goel M."/>
            <person name="Folz-Donahue K."/>
            <person name="Kukat C."/>
            <person name="Huettel B."/>
            <person name="Schneeberger K."/>
        </authorList>
    </citation>
    <scope>NUCLEOTIDE SEQUENCE [LARGE SCALE GENOMIC DNA]</scope>
    <source>
        <strain evidence="2">SolTubOtavaFocal</strain>
        <tissue evidence="2">Leaves</tissue>
    </source>
</reference>
<dbReference type="PANTHER" id="PTHR33233">
    <property type="entry name" value="ENDONUCLEASE/EXONUCLEASE/PHOSPHATASE"/>
    <property type="match status" value="1"/>
</dbReference>
<dbReference type="PANTHER" id="PTHR33233:SF17">
    <property type="entry name" value="DUF4283 DOMAIN-CONTAINING PROTEIN"/>
    <property type="match status" value="1"/>
</dbReference>
<sequence>MDISQKLPVDIKVEDPSGREFIQKVVYEWVPVYCPKCLIVGHKCQEKGEQKDKVVKRRAEWQQKKIEIHVESSNTLENNGLVEVINSRQDINQEEDLVTLQVNRGLQIQDSGGKWEEARGKSTTKGQRQSIGKVIIPIANEFNPLHDHDTRHTTDKGKGLGGATKAIGKGNVLAPPHK</sequence>
<organism evidence="2 3">
    <name type="scientific">Solanum tuberosum</name>
    <name type="common">Potato</name>
    <dbReference type="NCBI Taxonomy" id="4113"/>
    <lineage>
        <taxon>Eukaryota</taxon>
        <taxon>Viridiplantae</taxon>
        <taxon>Streptophyta</taxon>
        <taxon>Embryophyta</taxon>
        <taxon>Tracheophyta</taxon>
        <taxon>Spermatophyta</taxon>
        <taxon>Magnoliopsida</taxon>
        <taxon>eudicotyledons</taxon>
        <taxon>Gunneridae</taxon>
        <taxon>Pentapetalae</taxon>
        <taxon>asterids</taxon>
        <taxon>lamiids</taxon>
        <taxon>Solanales</taxon>
        <taxon>Solanaceae</taxon>
        <taxon>Solanoideae</taxon>
        <taxon>Solaneae</taxon>
        <taxon>Solanum</taxon>
    </lineage>
</organism>
<name>A0ABQ7U1Q1_SOLTU</name>
<feature type="compositionally biased region" description="Basic and acidic residues" evidence="1">
    <location>
        <begin position="144"/>
        <end position="158"/>
    </location>
</feature>
<feature type="region of interest" description="Disordered" evidence="1">
    <location>
        <begin position="144"/>
        <end position="178"/>
    </location>
</feature>
<evidence type="ECO:0000313" key="2">
    <source>
        <dbReference type="EMBL" id="KAH0740736.1"/>
    </source>
</evidence>
<gene>
    <name evidence="2" type="ORF">KY290_033779</name>
</gene>
<accession>A0ABQ7U1Q1</accession>
<dbReference type="Proteomes" id="UP000826656">
    <property type="component" value="Unassembled WGS sequence"/>
</dbReference>
<evidence type="ECO:0000256" key="1">
    <source>
        <dbReference type="SAM" id="MobiDB-lite"/>
    </source>
</evidence>
<comment type="caution">
    <text evidence="2">The sequence shown here is derived from an EMBL/GenBank/DDBJ whole genome shotgun (WGS) entry which is preliminary data.</text>
</comment>